<dbReference type="InterPro" id="IPR052708">
    <property type="entry name" value="PxpC"/>
</dbReference>
<dbReference type="RefSeq" id="WP_267930764.1">
    <property type="nucleotide sequence ID" value="NZ_CP113257.1"/>
</dbReference>
<keyword evidence="3" id="KW-0067">ATP-binding</keyword>
<dbReference type="PANTHER" id="PTHR43309">
    <property type="entry name" value="5-OXOPROLINASE SUBUNIT C"/>
    <property type="match status" value="1"/>
</dbReference>
<accession>A0AA47DZ03</accession>
<protein>
    <submittedName>
        <fullName evidence="5">Biotin-dependent carboxyltransferase family protein</fullName>
    </submittedName>
</protein>
<evidence type="ECO:0000259" key="4">
    <source>
        <dbReference type="SMART" id="SM00797"/>
    </source>
</evidence>
<dbReference type="GO" id="GO:0016787">
    <property type="term" value="F:hydrolase activity"/>
    <property type="evidence" value="ECO:0007669"/>
    <property type="project" value="UniProtKB-KW"/>
</dbReference>
<proteinExistence type="predicted"/>
<dbReference type="PANTHER" id="PTHR43309:SF4">
    <property type="entry name" value="CARBOXYLTRANSFERASE DOMAIN-CONTAINING PROTEIN"/>
    <property type="match status" value="1"/>
</dbReference>
<gene>
    <name evidence="5" type="ORF">OSV15_15810</name>
</gene>
<keyword evidence="1" id="KW-0547">Nucleotide-binding</keyword>
<sequence>MSLVVEQAGALASIQDRGRFGVRHLGVTQGGAVDWLSCAWANWLLGNHLAAPVVEVTLGNFRLRAETDARLAICGADLGATLDGQPIAPGHAFTISRGQQLTFSQPRHGVRAYLAAPGGFQAPRVLGSCATVGREQMGGLADDGRALRAGDRLCWQGQAAVSRELPAQAITALSGGVLSVVPGAQIAAFSGTSLFAAFNGEWVVDQRADRMGVRLLGPTLHCRDTSMVSEGIPLGAIQVPADGQPIILLNDRQTIGGYPRLGALTPLAVAQLAQCLPGSVIRLRPVSLEAAQREQRALLNQWR</sequence>
<dbReference type="SUPFAM" id="SSF50891">
    <property type="entry name" value="Cyclophilin-like"/>
    <property type="match status" value="1"/>
</dbReference>
<dbReference type="Proteomes" id="UP001164632">
    <property type="component" value="Chromosome"/>
</dbReference>
<evidence type="ECO:0000313" key="5">
    <source>
        <dbReference type="EMBL" id="WAE51137.1"/>
    </source>
</evidence>
<name>A0AA47DZ03_9GAMM</name>
<dbReference type="EMBL" id="CP113257">
    <property type="protein sequence ID" value="WAE51137.1"/>
    <property type="molecule type" value="Genomic_DNA"/>
</dbReference>
<dbReference type="AlphaFoldDB" id="A0AA47DZ03"/>
<dbReference type="NCBIfam" id="TIGR00724">
    <property type="entry name" value="urea_amlyse_rel"/>
    <property type="match status" value="1"/>
</dbReference>
<evidence type="ECO:0000256" key="2">
    <source>
        <dbReference type="ARBA" id="ARBA00022801"/>
    </source>
</evidence>
<dbReference type="GO" id="GO:0005524">
    <property type="term" value="F:ATP binding"/>
    <property type="evidence" value="ECO:0007669"/>
    <property type="project" value="UniProtKB-KW"/>
</dbReference>
<dbReference type="InterPro" id="IPR029000">
    <property type="entry name" value="Cyclophilin-like_dom_sf"/>
</dbReference>
<organism evidence="5 6">
    <name type="scientific">Stutzerimonas frequens</name>
    <dbReference type="NCBI Taxonomy" id="2968969"/>
    <lineage>
        <taxon>Bacteria</taxon>
        <taxon>Pseudomonadati</taxon>
        <taxon>Pseudomonadota</taxon>
        <taxon>Gammaproteobacteria</taxon>
        <taxon>Pseudomonadales</taxon>
        <taxon>Pseudomonadaceae</taxon>
        <taxon>Stutzerimonas</taxon>
    </lineage>
</organism>
<keyword evidence="2" id="KW-0378">Hydrolase</keyword>
<reference evidence="5" key="1">
    <citation type="submission" date="2022-11" db="EMBL/GenBank/DDBJ databases">
        <title>Genomic of Pseudomonas TF18.</title>
        <authorList>
            <person name="Liu T."/>
        </authorList>
    </citation>
    <scope>NUCLEOTIDE SEQUENCE</scope>
    <source>
        <strain evidence="5">TF18</strain>
    </source>
</reference>
<evidence type="ECO:0000256" key="1">
    <source>
        <dbReference type="ARBA" id="ARBA00022741"/>
    </source>
</evidence>
<dbReference type="Gene3D" id="2.40.100.10">
    <property type="entry name" value="Cyclophilin-like"/>
    <property type="match status" value="1"/>
</dbReference>
<dbReference type="SMART" id="SM00797">
    <property type="entry name" value="AHS2"/>
    <property type="match status" value="1"/>
</dbReference>
<evidence type="ECO:0000256" key="3">
    <source>
        <dbReference type="ARBA" id="ARBA00022840"/>
    </source>
</evidence>
<feature type="domain" description="Carboxyltransferase" evidence="4">
    <location>
        <begin position="24"/>
        <end position="302"/>
    </location>
</feature>
<dbReference type="Pfam" id="PF02626">
    <property type="entry name" value="CT_A_B"/>
    <property type="match status" value="1"/>
</dbReference>
<evidence type="ECO:0000313" key="6">
    <source>
        <dbReference type="Proteomes" id="UP001164632"/>
    </source>
</evidence>
<dbReference type="InterPro" id="IPR003778">
    <property type="entry name" value="CT_A_B"/>
</dbReference>